<protein>
    <submittedName>
        <fullName evidence="1">Uncharacterized protein</fullName>
    </submittedName>
</protein>
<keyword evidence="2" id="KW-1185">Reference proteome</keyword>
<organism evidence="1 2">
    <name type="scientific">Nocardioides glacieisoli</name>
    <dbReference type="NCBI Taxonomy" id="1168730"/>
    <lineage>
        <taxon>Bacteria</taxon>
        <taxon>Bacillati</taxon>
        <taxon>Actinomycetota</taxon>
        <taxon>Actinomycetes</taxon>
        <taxon>Propionibacteriales</taxon>
        <taxon>Nocardioidaceae</taxon>
        <taxon>Nocardioides</taxon>
    </lineage>
</organism>
<name>A0A4V1RJR6_9ACTN</name>
<dbReference type="OrthoDB" id="4869232at2"/>
<dbReference type="AlphaFoldDB" id="A0A4V1RJR6"/>
<accession>A0A4V1RJR6</accession>
<proteinExistence type="predicted"/>
<comment type="caution">
    <text evidence="1">The sequence shown here is derived from an EMBL/GenBank/DDBJ whole genome shotgun (WGS) entry which is preliminary data.</text>
</comment>
<reference evidence="1 2" key="1">
    <citation type="submission" date="2019-01" db="EMBL/GenBank/DDBJ databases">
        <title>Novel species of Nocardioides.</title>
        <authorList>
            <person name="Liu Q."/>
            <person name="Xin Y.-H."/>
        </authorList>
    </citation>
    <scope>NUCLEOTIDE SEQUENCE [LARGE SCALE GENOMIC DNA]</scope>
    <source>
        <strain evidence="1 2">HLT3-15</strain>
    </source>
</reference>
<gene>
    <name evidence="1" type="ORF">EUA06_14000</name>
</gene>
<sequence>MVTVPPTILQPFLDAADAAASSRPEVDGDIARELMAEAAAMLHNSLALDHLDEHDHALAVALLAADLTAPDPTEAVRARATTIAEDAALHDPEGVHGAYLVVMQVFGL</sequence>
<evidence type="ECO:0000313" key="2">
    <source>
        <dbReference type="Proteomes" id="UP000291838"/>
    </source>
</evidence>
<dbReference type="Proteomes" id="UP000291838">
    <property type="component" value="Unassembled WGS sequence"/>
</dbReference>
<evidence type="ECO:0000313" key="1">
    <source>
        <dbReference type="EMBL" id="RYB89712.1"/>
    </source>
</evidence>
<dbReference type="RefSeq" id="WP_129476858.1">
    <property type="nucleotide sequence ID" value="NZ_SDWS01000006.1"/>
</dbReference>
<dbReference type="EMBL" id="SDWS01000006">
    <property type="protein sequence ID" value="RYB89712.1"/>
    <property type="molecule type" value="Genomic_DNA"/>
</dbReference>